<keyword evidence="7 14" id="KW-0067">ATP-binding</keyword>
<dbReference type="InterPro" id="IPR027417">
    <property type="entry name" value="P-loop_NTPase"/>
</dbReference>
<evidence type="ECO:0000256" key="8">
    <source>
        <dbReference type="ARBA" id="ARBA00022989"/>
    </source>
</evidence>
<dbReference type="Pfam" id="PF00005">
    <property type="entry name" value="ABC_tran"/>
    <property type="match status" value="1"/>
</dbReference>
<dbReference type="InterPro" id="IPR003439">
    <property type="entry name" value="ABC_transporter-like_ATP-bd"/>
</dbReference>
<evidence type="ECO:0000256" key="2">
    <source>
        <dbReference type="ARBA" id="ARBA00022448"/>
    </source>
</evidence>
<dbReference type="SUPFAM" id="SSF52540">
    <property type="entry name" value="P-loop containing nucleoside triphosphate hydrolases"/>
    <property type="match status" value="1"/>
</dbReference>
<evidence type="ECO:0000259" key="13">
    <source>
        <dbReference type="PROSITE" id="PS50893"/>
    </source>
</evidence>
<dbReference type="InterPro" id="IPR003838">
    <property type="entry name" value="ABC3_permease_C"/>
</dbReference>
<dbReference type="GO" id="GO:0098796">
    <property type="term" value="C:membrane protein complex"/>
    <property type="evidence" value="ECO:0007669"/>
    <property type="project" value="UniProtKB-ARBA"/>
</dbReference>
<dbReference type="GO" id="GO:0022857">
    <property type="term" value="F:transmembrane transporter activity"/>
    <property type="evidence" value="ECO:0007669"/>
    <property type="project" value="UniProtKB-ARBA"/>
</dbReference>
<evidence type="ECO:0000256" key="12">
    <source>
        <dbReference type="SAM" id="Phobius"/>
    </source>
</evidence>
<dbReference type="EC" id="3.6.3.-" evidence="14"/>
<dbReference type="InterPro" id="IPR015854">
    <property type="entry name" value="ABC_transpr_LolD-like"/>
</dbReference>
<evidence type="ECO:0000313" key="14">
    <source>
        <dbReference type="EMBL" id="QEH34739.1"/>
    </source>
</evidence>
<feature type="region of interest" description="Disordered" evidence="11">
    <location>
        <begin position="269"/>
        <end position="290"/>
    </location>
</feature>
<evidence type="ECO:0000256" key="4">
    <source>
        <dbReference type="ARBA" id="ARBA00022519"/>
    </source>
</evidence>
<feature type="transmembrane region" description="Helical" evidence="12">
    <location>
        <begin position="673"/>
        <end position="695"/>
    </location>
</feature>
<evidence type="ECO:0000256" key="3">
    <source>
        <dbReference type="ARBA" id="ARBA00022475"/>
    </source>
</evidence>
<dbReference type="GO" id="GO:0005524">
    <property type="term" value="F:ATP binding"/>
    <property type="evidence" value="ECO:0007669"/>
    <property type="project" value="UniProtKB-KW"/>
</dbReference>
<feature type="domain" description="ABC transporter" evidence="13">
    <location>
        <begin position="4"/>
        <end position="245"/>
    </location>
</feature>
<evidence type="ECO:0000256" key="7">
    <source>
        <dbReference type="ARBA" id="ARBA00022840"/>
    </source>
</evidence>
<dbReference type="Gene3D" id="3.40.50.300">
    <property type="entry name" value="P-loop containing nucleotide triphosphate hydrolases"/>
    <property type="match status" value="1"/>
</dbReference>
<dbReference type="GO" id="GO:0005886">
    <property type="term" value="C:plasma membrane"/>
    <property type="evidence" value="ECO:0007669"/>
    <property type="project" value="UniProtKB-SubCell"/>
</dbReference>
<dbReference type="CDD" id="cd03255">
    <property type="entry name" value="ABC_MJ0796_LolCDE_FtsE"/>
    <property type="match status" value="1"/>
</dbReference>
<protein>
    <submittedName>
        <fullName evidence="14">Macrolide export ATP-binding/permease protein MacB</fullName>
        <ecNumber evidence="14">3.6.3.-</ecNumber>
    </submittedName>
</protein>
<keyword evidence="6" id="KW-0547">Nucleotide-binding</keyword>
<dbReference type="PROSITE" id="PS50893">
    <property type="entry name" value="ABC_TRANSPORTER_2"/>
    <property type="match status" value="1"/>
</dbReference>
<keyword evidence="4" id="KW-0997">Cell inner membrane</keyword>
<dbReference type="InterPro" id="IPR017911">
    <property type="entry name" value="MacB-like_ATP-bd"/>
</dbReference>
<dbReference type="OrthoDB" id="9770099at2"/>
<feature type="transmembrane region" description="Helical" evidence="12">
    <location>
        <begin position="715"/>
        <end position="735"/>
    </location>
</feature>
<evidence type="ECO:0000256" key="1">
    <source>
        <dbReference type="ARBA" id="ARBA00004429"/>
    </source>
</evidence>
<accession>A0A5B9W3B2</accession>
<evidence type="ECO:0000256" key="6">
    <source>
        <dbReference type="ARBA" id="ARBA00022741"/>
    </source>
</evidence>
<dbReference type="InterPro" id="IPR017871">
    <property type="entry name" value="ABC_transporter-like_CS"/>
</dbReference>
<sequence length="752" mass="80656">MEIIKLERIFKEYARGAVPVPVLKGVSLSIREGEMVALMGASGSGKTTLINLLGFLDRPTRGTYCFEGADVSGLDDVRRAYLRSRRIGFVFQNFNLLPRMSALENVMLPMLYGAHGLSASECRARAVRLLERVGLAGRMDHEPSRLSGGEQQRVAIARALMNQGKLLIADEPTGNLDSKTGEEILALFQELNREEGLTILLVTHDAGVASHADRVIRVRDGRVSEDGVAEPEGQESAALVQAEATEPTGAVAAGMAPPLRPAPFLRNAASAEAQSEDAPAAQEPPPRPGLADEARFLARTVTTSFRSLRRNAMRSALTTLGIIIGVGSLLAIAEIGQGAWTAIRALLTKTGVDNIVVQAGAASRNGVSLGSGSIKTLTPEDAELIERECPSVDSLAPLVFTRRQVVNGGANWVPATFVGTTPSYLRVREWQDLEEGLPFTDEDVASSGMVCLLGHTIARELFGEDSPVGREVHVADVPLRVVGVLSRKGADIIGEDQDDILIAPWTTVKYRISAAASSGSPVKDALHLNPADELSAMARRYPRGQADPFPTQSAIQMLNTPTLQRLSNVDSILVRSQTTEEIPAAMEQIENVLRESHRIKQGEPNDFSVRDFTEVVSAVKGTVGLVAGLLLCVALISLLVGGIGIMNIMLVSVTERYREIGLRMAVGARSHDILRQFLVEAVVLCILGGAVGIALGRSASSLVRLLALWPTEPSTLAVIISVSVSVTIGMIFGYYPAWKASRLDPIEALRFE</sequence>
<dbReference type="Pfam" id="PF02687">
    <property type="entry name" value="FtsX"/>
    <property type="match status" value="1"/>
</dbReference>
<proteinExistence type="inferred from homology"/>
<dbReference type="Pfam" id="PF12704">
    <property type="entry name" value="MacB_PCD"/>
    <property type="match status" value="1"/>
</dbReference>
<evidence type="ECO:0000313" key="15">
    <source>
        <dbReference type="Proteomes" id="UP000324233"/>
    </source>
</evidence>
<evidence type="ECO:0000256" key="9">
    <source>
        <dbReference type="ARBA" id="ARBA00023136"/>
    </source>
</evidence>
<dbReference type="InterPro" id="IPR025857">
    <property type="entry name" value="MacB_PCD"/>
</dbReference>
<feature type="transmembrane region" description="Helical" evidence="12">
    <location>
        <begin position="625"/>
        <end position="652"/>
    </location>
</feature>
<keyword evidence="2" id="KW-0813">Transport</keyword>
<keyword evidence="15" id="KW-1185">Reference proteome</keyword>
<gene>
    <name evidence="14" type="primary">macB_6</name>
    <name evidence="14" type="ORF">OJF2_32810</name>
</gene>
<dbReference type="PANTHER" id="PTHR24220:SF86">
    <property type="entry name" value="ABC TRANSPORTER ABCH.1"/>
    <property type="match status" value="1"/>
</dbReference>
<evidence type="ECO:0000256" key="11">
    <source>
        <dbReference type="SAM" id="MobiDB-lite"/>
    </source>
</evidence>
<keyword evidence="9 12" id="KW-0472">Membrane</keyword>
<dbReference type="GO" id="GO:0016887">
    <property type="term" value="F:ATP hydrolysis activity"/>
    <property type="evidence" value="ECO:0007669"/>
    <property type="project" value="InterPro"/>
</dbReference>
<keyword evidence="14" id="KW-0378">Hydrolase</keyword>
<dbReference type="FunFam" id="3.40.50.300:FF:000032">
    <property type="entry name" value="Export ABC transporter ATP-binding protein"/>
    <property type="match status" value="1"/>
</dbReference>
<dbReference type="PANTHER" id="PTHR24220">
    <property type="entry name" value="IMPORT ATP-BINDING PROTEIN"/>
    <property type="match status" value="1"/>
</dbReference>
<comment type="subcellular location">
    <subcellularLocation>
        <location evidence="1">Cell inner membrane</location>
        <topology evidence="1">Multi-pass membrane protein</topology>
    </subcellularLocation>
</comment>
<dbReference type="PROSITE" id="PS00211">
    <property type="entry name" value="ABC_TRANSPORTER_1"/>
    <property type="match status" value="1"/>
</dbReference>
<keyword evidence="8 12" id="KW-1133">Transmembrane helix</keyword>
<dbReference type="Proteomes" id="UP000324233">
    <property type="component" value="Chromosome"/>
</dbReference>
<comment type="similarity">
    <text evidence="10">Belongs to the ABC transporter superfamily. Macrolide exporter (TC 3.A.1.122) family.</text>
</comment>
<organism evidence="14 15">
    <name type="scientific">Aquisphaera giovannonii</name>
    <dbReference type="NCBI Taxonomy" id="406548"/>
    <lineage>
        <taxon>Bacteria</taxon>
        <taxon>Pseudomonadati</taxon>
        <taxon>Planctomycetota</taxon>
        <taxon>Planctomycetia</taxon>
        <taxon>Isosphaerales</taxon>
        <taxon>Isosphaeraceae</taxon>
        <taxon>Aquisphaera</taxon>
    </lineage>
</organism>
<dbReference type="KEGG" id="agv:OJF2_32810"/>
<dbReference type="AlphaFoldDB" id="A0A5B9W3B2"/>
<reference evidence="14 15" key="1">
    <citation type="submission" date="2019-08" db="EMBL/GenBank/DDBJ databases">
        <title>Deep-cultivation of Planctomycetes and their phenomic and genomic characterization uncovers novel biology.</title>
        <authorList>
            <person name="Wiegand S."/>
            <person name="Jogler M."/>
            <person name="Boedeker C."/>
            <person name="Pinto D."/>
            <person name="Vollmers J."/>
            <person name="Rivas-Marin E."/>
            <person name="Kohn T."/>
            <person name="Peeters S.H."/>
            <person name="Heuer A."/>
            <person name="Rast P."/>
            <person name="Oberbeckmann S."/>
            <person name="Bunk B."/>
            <person name="Jeske O."/>
            <person name="Meyerdierks A."/>
            <person name="Storesund J.E."/>
            <person name="Kallscheuer N."/>
            <person name="Luecker S."/>
            <person name="Lage O.M."/>
            <person name="Pohl T."/>
            <person name="Merkel B.J."/>
            <person name="Hornburger P."/>
            <person name="Mueller R.-W."/>
            <person name="Bruemmer F."/>
            <person name="Labrenz M."/>
            <person name="Spormann A.M."/>
            <person name="Op den Camp H."/>
            <person name="Overmann J."/>
            <person name="Amann R."/>
            <person name="Jetten M.S.M."/>
            <person name="Mascher T."/>
            <person name="Medema M.H."/>
            <person name="Devos D.P."/>
            <person name="Kaster A.-K."/>
            <person name="Ovreas L."/>
            <person name="Rohde M."/>
            <person name="Galperin M.Y."/>
            <person name="Jogler C."/>
        </authorList>
    </citation>
    <scope>NUCLEOTIDE SEQUENCE [LARGE SCALE GENOMIC DNA]</scope>
    <source>
        <strain evidence="14 15">OJF2</strain>
    </source>
</reference>
<dbReference type="RefSeq" id="WP_148594618.1">
    <property type="nucleotide sequence ID" value="NZ_CP042997.1"/>
</dbReference>
<keyword evidence="3" id="KW-1003">Cell membrane</keyword>
<evidence type="ECO:0000256" key="10">
    <source>
        <dbReference type="ARBA" id="ARBA00038388"/>
    </source>
</evidence>
<dbReference type="SMART" id="SM00382">
    <property type="entry name" value="AAA"/>
    <property type="match status" value="1"/>
</dbReference>
<name>A0A5B9W3B2_9BACT</name>
<keyword evidence="5 12" id="KW-0812">Transmembrane</keyword>
<evidence type="ECO:0000256" key="5">
    <source>
        <dbReference type="ARBA" id="ARBA00022692"/>
    </source>
</evidence>
<dbReference type="EMBL" id="CP042997">
    <property type="protein sequence ID" value="QEH34739.1"/>
    <property type="molecule type" value="Genomic_DNA"/>
</dbReference>
<dbReference type="InterPro" id="IPR003593">
    <property type="entry name" value="AAA+_ATPase"/>
</dbReference>